<sequence>MTSGKNLKNETATGEASRLVVEVTKPGFTSFSPETLQSLKDDGALFYEEGQAIPYQICKIKVQDNEELISRISLLRSEIEMHSQLTRHRNAIENLEKRLERITQEEISTACACNTREKWAEIDPEVRRIMSRMSQGIEITGNELLTFKNEGQIKGSLQCLLKSFGLYQEFQRLFNLKG</sequence>
<accession>A0ABT4LGW1</accession>
<reference evidence="1" key="1">
    <citation type="submission" date="2022-12" db="EMBL/GenBank/DDBJ databases">
        <title>Bacterial isolates from different developmental stages of Nematostella vectensis.</title>
        <authorList>
            <person name="Fraune S."/>
        </authorList>
    </citation>
    <scope>NUCLEOTIDE SEQUENCE</scope>
    <source>
        <strain evidence="1">G21630-S1</strain>
    </source>
</reference>
<organism evidence="1 2">
    <name type="scientific">Kiloniella laminariae</name>
    <dbReference type="NCBI Taxonomy" id="454162"/>
    <lineage>
        <taxon>Bacteria</taxon>
        <taxon>Pseudomonadati</taxon>
        <taxon>Pseudomonadota</taxon>
        <taxon>Alphaproteobacteria</taxon>
        <taxon>Rhodospirillales</taxon>
        <taxon>Kiloniellaceae</taxon>
        <taxon>Kiloniella</taxon>
    </lineage>
</organism>
<protein>
    <submittedName>
        <fullName evidence="1">Uncharacterized protein</fullName>
    </submittedName>
</protein>
<evidence type="ECO:0000313" key="1">
    <source>
        <dbReference type="EMBL" id="MCZ4280329.1"/>
    </source>
</evidence>
<evidence type="ECO:0000313" key="2">
    <source>
        <dbReference type="Proteomes" id="UP001069802"/>
    </source>
</evidence>
<keyword evidence="2" id="KW-1185">Reference proteome</keyword>
<comment type="caution">
    <text evidence="1">The sequence shown here is derived from an EMBL/GenBank/DDBJ whole genome shotgun (WGS) entry which is preliminary data.</text>
</comment>
<name>A0ABT4LGW1_9PROT</name>
<dbReference type="Proteomes" id="UP001069802">
    <property type="component" value="Unassembled WGS sequence"/>
</dbReference>
<gene>
    <name evidence="1" type="ORF">O4H49_06050</name>
</gene>
<proteinExistence type="predicted"/>
<dbReference type="RefSeq" id="WP_269422538.1">
    <property type="nucleotide sequence ID" value="NZ_JAPWGY010000002.1"/>
</dbReference>
<dbReference type="EMBL" id="JAPWGY010000002">
    <property type="protein sequence ID" value="MCZ4280329.1"/>
    <property type="molecule type" value="Genomic_DNA"/>
</dbReference>